<protein>
    <submittedName>
        <fullName evidence="2">Uncharacterized protein</fullName>
    </submittedName>
</protein>
<dbReference type="EMBL" id="BPLQ01004198">
    <property type="protein sequence ID" value="GIY06314.1"/>
    <property type="molecule type" value="Genomic_DNA"/>
</dbReference>
<keyword evidence="3" id="KW-1185">Reference proteome</keyword>
<evidence type="ECO:0000256" key="1">
    <source>
        <dbReference type="SAM" id="MobiDB-lite"/>
    </source>
</evidence>
<proteinExistence type="predicted"/>
<comment type="caution">
    <text evidence="2">The sequence shown here is derived from an EMBL/GenBank/DDBJ whole genome shotgun (WGS) entry which is preliminary data.</text>
</comment>
<gene>
    <name evidence="2" type="ORF">CDAR_569031</name>
</gene>
<accession>A0AAV4QC73</accession>
<evidence type="ECO:0000313" key="2">
    <source>
        <dbReference type="EMBL" id="GIY06314.1"/>
    </source>
</evidence>
<sequence>MPQMQWRKLSNFLFGEGLRAGGVCGLRGQPTPVSPELLPGAQIRRNSASSSSGEPLAASPRGAPVRRRSGQVGDVQRHHPLVVSDQKLMGAAQSRYFILH</sequence>
<evidence type="ECO:0000313" key="3">
    <source>
        <dbReference type="Proteomes" id="UP001054837"/>
    </source>
</evidence>
<feature type="region of interest" description="Disordered" evidence="1">
    <location>
        <begin position="29"/>
        <end position="78"/>
    </location>
</feature>
<dbReference type="Proteomes" id="UP001054837">
    <property type="component" value="Unassembled WGS sequence"/>
</dbReference>
<organism evidence="2 3">
    <name type="scientific">Caerostris darwini</name>
    <dbReference type="NCBI Taxonomy" id="1538125"/>
    <lineage>
        <taxon>Eukaryota</taxon>
        <taxon>Metazoa</taxon>
        <taxon>Ecdysozoa</taxon>
        <taxon>Arthropoda</taxon>
        <taxon>Chelicerata</taxon>
        <taxon>Arachnida</taxon>
        <taxon>Araneae</taxon>
        <taxon>Araneomorphae</taxon>
        <taxon>Entelegynae</taxon>
        <taxon>Araneoidea</taxon>
        <taxon>Araneidae</taxon>
        <taxon>Caerostris</taxon>
    </lineage>
</organism>
<name>A0AAV4QC73_9ARAC</name>
<reference evidence="2 3" key="1">
    <citation type="submission" date="2021-06" db="EMBL/GenBank/DDBJ databases">
        <title>Caerostris darwini draft genome.</title>
        <authorList>
            <person name="Kono N."/>
            <person name="Arakawa K."/>
        </authorList>
    </citation>
    <scope>NUCLEOTIDE SEQUENCE [LARGE SCALE GENOMIC DNA]</scope>
</reference>
<dbReference type="AlphaFoldDB" id="A0AAV4QC73"/>
<feature type="compositionally biased region" description="Polar residues" evidence="1">
    <location>
        <begin position="44"/>
        <end position="53"/>
    </location>
</feature>